<keyword evidence="5" id="KW-0328">Glycosyltransferase</keyword>
<keyword evidence="6" id="KW-1185">Reference proteome</keyword>
<dbReference type="AlphaFoldDB" id="A0A4Q5MZ01"/>
<evidence type="ECO:0000313" key="5">
    <source>
        <dbReference type="EMBL" id="RYV50930.1"/>
    </source>
</evidence>
<dbReference type="PANTHER" id="PTHR22946">
    <property type="entry name" value="DIENELACTONE HYDROLASE DOMAIN-CONTAINING PROTEIN-RELATED"/>
    <property type="match status" value="1"/>
</dbReference>
<dbReference type="Pfam" id="PF00156">
    <property type="entry name" value="Pribosyltran"/>
    <property type="match status" value="1"/>
</dbReference>
<dbReference type="Gene3D" id="3.40.50.2020">
    <property type="match status" value="1"/>
</dbReference>
<dbReference type="GO" id="GO:0052689">
    <property type="term" value="F:carboxylic ester hydrolase activity"/>
    <property type="evidence" value="ECO:0007669"/>
    <property type="project" value="UniProtKB-ARBA"/>
</dbReference>
<evidence type="ECO:0000259" key="4">
    <source>
        <dbReference type="Pfam" id="PF00156"/>
    </source>
</evidence>
<dbReference type="PANTHER" id="PTHR22946:SF9">
    <property type="entry name" value="POLYKETIDE TRANSFERASE AF380"/>
    <property type="match status" value="1"/>
</dbReference>
<organism evidence="5 6">
    <name type="scientific">Pengzhenrongella frigida</name>
    <dbReference type="NCBI Taxonomy" id="1259133"/>
    <lineage>
        <taxon>Bacteria</taxon>
        <taxon>Bacillati</taxon>
        <taxon>Actinomycetota</taxon>
        <taxon>Actinomycetes</taxon>
        <taxon>Micrococcales</taxon>
        <taxon>Pengzhenrongella</taxon>
    </lineage>
</organism>
<feature type="region of interest" description="Disordered" evidence="3">
    <location>
        <begin position="434"/>
        <end position="463"/>
    </location>
</feature>
<dbReference type="EMBL" id="SDWW01000024">
    <property type="protein sequence ID" value="RYV50930.1"/>
    <property type="molecule type" value="Genomic_DNA"/>
</dbReference>
<feature type="compositionally biased region" description="Low complexity" evidence="3">
    <location>
        <begin position="435"/>
        <end position="463"/>
    </location>
</feature>
<dbReference type="Gene3D" id="3.30.1310.20">
    <property type="entry name" value="PRTase-like"/>
    <property type="match status" value="1"/>
</dbReference>
<keyword evidence="2" id="KW-0378">Hydrolase</keyword>
<dbReference type="InterPro" id="IPR029057">
    <property type="entry name" value="PRTase-like"/>
</dbReference>
<comment type="caution">
    <text evidence="5">The sequence shown here is derived from an EMBL/GenBank/DDBJ whole genome shotgun (WGS) entry which is preliminary data.</text>
</comment>
<dbReference type="SUPFAM" id="SSF53474">
    <property type="entry name" value="alpha/beta-Hydrolases"/>
    <property type="match status" value="1"/>
</dbReference>
<dbReference type="OrthoDB" id="9810066at2"/>
<evidence type="ECO:0000256" key="1">
    <source>
        <dbReference type="ARBA" id="ARBA00008645"/>
    </source>
</evidence>
<dbReference type="SUPFAM" id="SSF53271">
    <property type="entry name" value="PRTase-like"/>
    <property type="match status" value="1"/>
</dbReference>
<dbReference type="Gene3D" id="3.40.50.1820">
    <property type="entry name" value="alpha/beta hydrolase"/>
    <property type="match status" value="1"/>
</dbReference>
<dbReference type="Proteomes" id="UP000293764">
    <property type="component" value="Unassembled WGS sequence"/>
</dbReference>
<dbReference type="InterPro" id="IPR029058">
    <property type="entry name" value="AB_hydrolase_fold"/>
</dbReference>
<gene>
    <name evidence="5" type="ORF">EUA98_11120</name>
</gene>
<evidence type="ECO:0000313" key="6">
    <source>
        <dbReference type="Proteomes" id="UP000293764"/>
    </source>
</evidence>
<protein>
    <submittedName>
        <fullName evidence="5">Phosphoribosyltransferase</fullName>
    </submittedName>
</protein>
<evidence type="ECO:0000256" key="3">
    <source>
        <dbReference type="SAM" id="MobiDB-lite"/>
    </source>
</evidence>
<dbReference type="RefSeq" id="WP_130102752.1">
    <property type="nucleotide sequence ID" value="NZ_SDWW01000024.1"/>
</dbReference>
<evidence type="ECO:0000256" key="2">
    <source>
        <dbReference type="ARBA" id="ARBA00022801"/>
    </source>
</evidence>
<accession>A0A4Q5MZ01</accession>
<comment type="similarity">
    <text evidence="1">Belongs to the AB hydrolase superfamily.</text>
</comment>
<name>A0A4Q5MZ01_9MICO</name>
<keyword evidence="5" id="KW-0808">Transferase</keyword>
<reference evidence="5 6" key="1">
    <citation type="submission" date="2019-01" db="EMBL/GenBank/DDBJ databases">
        <title>Novel species of Cellulomonas.</title>
        <authorList>
            <person name="Liu Q."/>
            <person name="Xin Y.-H."/>
        </authorList>
    </citation>
    <scope>NUCLEOTIDE SEQUENCE [LARGE SCALE GENOMIC DNA]</scope>
    <source>
        <strain evidence="5 6">HLT2-17</strain>
    </source>
</reference>
<dbReference type="InterPro" id="IPR000836">
    <property type="entry name" value="PRTase_dom"/>
</dbReference>
<feature type="domain" description="Phosphoribosyltransferase" evidence="4">
    <location>
        <begin position="19"/>
        <end position="162"/>
    </location>
</feature>
<dbReference type="GO" id="GO:0016757">
    <property type="term" value="F:glycosyltransferase activity"/>
    <property type="evidence" value="ECO:0007669"/>
    <property type="project" value="UniProtKB-KW"/>
</dbReference>
<dbReference type="InterPro" id="IPR050261">
    <property type="entry name" value="FrsA_esterase"/>
</dbReference>
<proteinExistence type="inferred from homology"/>
<dbReference type="CDD" id="cd06223">
    <property type="entry name" value="PRTases_typeI"/>
    <property type="match status" value="1"/>
</dbReference>
<sequence>MAVFADRVEAGRQLAGRLTHLRGRDVVVLGLPRGGVPVAAEVARTLEAPLDVIVVRKLGLPFQPELAMGAIGEGGVRFVDADLVARARVTADELDGVERRERAALEVRVARLRRGRERIDLTGRIALIVDDGMATGSTARVACEVARGLGASRVVLAVPVAPADVVDNLTEPDEIVCDRMPTPFVAVGRHYRDFSPTSDEDVIAALDEAARRVHGRVVDPPPVTGRDVEIPIEAGLLAGRLDRPEQAAGVVVFAHGSGSSRHSPRNRFVASVLHRAGLGTLLLDLLTPREELDRANVFDIPLLAHRLGEATQWLRDRPEAAGARIGYFGASTGAGAALWAAADQGAQISAVVSRGGRPDLAAPRLAEVRAPTLLIVGGADTTVLELNRRAQTRLTCPNQLDIVRGATHLFEEPGTLAEVALLASGWFNRYLRASGDSADPGGPAEPGDPADPVGPGAAPSAAS</sequence>